<dbReference type="AlphaFoldDB" id="A0A4U0VMG3"/>
<feature type="non-terminal residue" evidence="1">
    <location>
        <position position="111"/>
    </location>
</feature>
<keyword evidence="2" id="KW-1185">Reference proteome</keyword>
<dbReference type="Gene3D" id="3.10.129.10">
    <property type="entry name" value="Hotdog Thioesterase"/>
    <property type="match status" value="1"/>
</dbReference>
<accession>A0A4U0VMG3</accession>
<name>A0A4U0VMG3_9PEZI</name>
<dbReference type="EMBL" id="NAJQ01001963">
    <property type="protein sequence ID" value="TKA50474.1"/>
    <property type="molecule type" value="Genomic_DNA"/>
</dbReference>
<organism evidence="1 2">
    <name type="scientific">Friedmanniomyces simplex</name>
    <dbReference type="NCBI Taxonomy" id="329884"/>
    <lineage>
        <taxon>Eukaryota</taxon>
        <taxon>Fungi</taxon>
        <taxon>Dikarya</taxon>
        <taxon>Ascomycota</taxon>
        <taxon>Pezizomycotina</taxon>
        <taxon>Dothideomycetes</taxon>
        <taxon>Dothideomycetidae</taxon>
        <taxon>Mycosphaerellales</taxon>
        <taxon>Teratosphaeriaceae</taxon>
        <taxon>Friedmanniomyces</taxon>
    </lineage>
</organism>
<evidence type="ECO:0000313" key="2">
    <source>
        <dbReference type="Proteomes" id="UP000309340"/>
    </source>
</evidence>
<dbReference type="STRING" id="329884.A0A4U0VMG3"/>
<dbReference type="Proteomes" id="UP000309340">
    <property type="component" value="Unassembled WGS sequence"/>
</dbReference>
<sequence length="111" mass="12150">MPELGTHEDGILIADLNKRIDSDFKVKVLRGKCLGVAKQLKGSSSEAGGWAEVIPPNNEETRRGGNDELVSHMQGAKGLGVERLFWDRSEKRLVAIIWLFGALSGWPGVTH</sequence>
<dbReference type="OrthoDB" id="506431at2759"/>
<reference evidence="1 2" key="1">
    <citation type="submission" date="2017-03" db="EMBL/GenBank/DDBJ databases">
        <title>Genomes of endolithic fungi from Antarctica.</title>
        <authorList>
            <person name="Coleine C."/>
            <person name="Masonjones S."/>
            <person name="Stajich J.E."/>
        </authorList>
    </citation>
    <scope>NUCLEOTIDE SEQUENCE [LARGE SCALE GENOMIC DNA]</scope>
    <source>
        <strain evidence="1 2">CCFEE 5184</strain>
    </source>
</reference>
<protein>
    <submittedName>
        <fullName evidence="1">Uncharacterized protein</fullName>
    </submittedName>
</protein>
<comment type="caution">
    <text evidence="1">The sequence shown here is derived from an EMBL/GenBank/DDBJ whole genome shotgun (WGS) entry which is preliminary data.</text>
</comment>
<gene>
    <name evidence="1" type="ORF">B0A55_12948</name>
</gene>
<proteinExistence type="predicted"/>
<evidence type="ECO:0000313" key="1">
    <source>
        <dbReference type="EMBL" id="TKA50474.1"/>
    </source>
</evidence>